<dbReference type="AlphaFoldDB" id="A0A319DMP8"/>
<dbReference type="VEuPathDB" id="FungiDB:BO71DRAFT_403124"/>
<proteinExistence type="predicted"/>
<reference evidence="1 2" key="1">
    <citation type="submission" date="2018-02" db="EMBL/GenBank/DDBJ databases">
        <title>The genomes of Aspergillus section Nigri reveals drivers in fungal speciation.</title>
        <authorList>
            <consortium name="DOE Joint Genome Institute"/>
            <person name="Vesth T.C."/>
            <person name="Nybo J."/>
            <person name="Theobald S."/>
            <person name="Brandl J."/>
            <person name="Frisvad J.C."/>
            <person name="Nielsen K.F."/>
            <person name="Lyhne E.K."/>
            <person name="Kogle M.E."/>
            <person name="Kuo A."/>
            <person name="Riley R."/>
            <person name="Clum A."/>
            <person name="Nolan M."/>
            <person name="Lipzen A."/>
            <person name="Salamov A."/>
            <person name="Henrissat B."/>
            <person name="Wiebenga A."/>
            <person name="De vries R.P."/>
            <person name="Grigoriev I.V."/>
            <person name="Mortensen U.H."/>
            <person name="Andersen M.R."/>
            <person name="Baker S.E."/>
        </authorList>
    </citation>
    <scope>NUCLEOTIDE SEQUENCE [LARGE SCALE GENOMIC DNA]</scope>
    <source>
        <strain evidence="1 2">CBS 707.79</strain>
    </source>
</reference>
<dbReference type="OrthoDB" id="4153865at2759"/>
<keyword evidence="2" id="KW-1185">Reference proteome</keyword>
<name>A0A319DMP8_9EURO</name>
<evidence type="ECO:0000313" key="1">
    <source>
        <dbReference type="EMBL" id="PYH89368.1"/>
    </source>
</evidence>
<organism evidence="1 2">
    <name type="scientific">Aspergillus ellipticus CBS 707.79</name>
    <dbReference type="NCBI Taxonomy" id="1448320"/>
    <lineage>
        <taxon>Eukaryota</taxon>
        <taxon>Fungi</taxon>
        <taxon>Dikarya</taxon>
        <taxon>Ascomycota</taxon>
        <taxon>Pezizomycotina</taxon>
        <taxon>Eurotiomycetes</taxon>
        <taxon>Eurotiomycetidae</taxon>
        <taxon>Eurotiales</taxon>
        <taxon>Aspergillaceae</taxon>
        <taxon>Aspergillus</taxon>
        <taxon>Aspergillus subgen. Circumdati</taxon>
    </lineage>
</organism>
<evidence type="ECO:0000313" key="2">
    <source>
        <dbReference type="Proteomes" id="UP000247810"/>
    </source>
</evidence>
<evidence type="ECO:0008006" key="3">
    <source>
        <dbReference type="Google" id="ProtNLM"/>
    </source>
</evidence>
<gene>
    <name evidence="1" type="ORF">BO71DRAFT_403124</name>
</gene>
<accession>A0A319DMP8</accession>
<protein>
    <recommendedName>
        <fullName evidence="3">Cysteine-rich transmembrane CYSTM domain-containing protein</fullName>
    </recommendedName>
</protein>
<dbReference type="Proteomes" id="UP000247810">
    <property type="component" value="Unassembled WGS sequence"/>
</dbReference>
<sequence>MFDSLLSFFRPSAQDEVPEMTWDANTLTMIQPQSPAGPTTDEVVTDQPMLGEGMELRLRGGDGPEDACCFCCHCCSCCGSCVGDK</sequence>
<dbReference type="EMBL" id="KZ826033">
    <property type="protein sequence ID" value="PYH89368.1"/>
    <property type="molecule type" value="Genomic_DNA"/>
</dbReference>